<feature type="coiled-coil region" evidence="1">
    <location>
        <begin position="36"/>
        <end position="63"/>
    </location>
</feature>
<dbReference type="Proteomes" id="UP000612456">
    <property type="component" value="Unassembled WGS sequence"/>
</dbReference>
<protein>
    <submittedName>
        <fullName evidence="2">Uncharacterized protein</fullName>
    </submittedName>
</protein>
<dbReference type="RefSeq" id="WP_188995942.1">
    <property type="nucleotide sequence ID" value="NZ_BMHP01000003.1"/>
</dbReference>
<organism evidence="2 3">
    <name type="scientific">Paenibacillus nasutitermitis</name>
    <dbReference type="NCBI Taxonomy" id="1652958"/>
    <lineage>
        <taxon>Bacteria</taxon>
        <taxon>Bacillati</taxon>
        <taxon>Bacillota</taxon>
        <taxon>Bacilli</taxon>
        <taxon>Bacillales</taxon>
        <taxon>Paenibacillaceae</taxon>
        <taxon>Paenibacillus</taxon>
    </lineage>
</organism>
<accession>A0A916ZAU8</accession>
<evidence type="ECO:0000313" key="2">
    <source>
        <dbReference type="EMBL" id="GGD85121.1"/>
    </source>
</evidence>
<keyword evidence="1" id="KW-0175">Coiled coil</keyword>
<proteinExistence type="predicted"/>
<sequence length="129" mass="15205">MNIQRTSLRKLLEKQKKQDADYYASEIKASLYSRLSETVEAEIEESSKVITHMEREIEKLQSTVVINKEVIIEALNNFDSLFEEATNEEKRTLLRALVKAIHMEADNYILRLSFANFRENTCFFDKDFF</sequence>
<name>A0A916ZAU8_9BACL</name>
<comment type="caution">
    <text evidence="2">The sequence shown here is derived from an EMBL/GenBank/DDBJ whole genome shotgun (WGS) entry which is preliminary data.</text>
</comment>
<evidence type="ECO:0000256" key="1">
    <source>
        <dbReference type="SAM" id="Coils"/>
    </source>
</evidence>
<reference evidence="2" key="1">
    <citation type="journal article" date="2014" name="Int. J. Syst. Evol. Microbiol.">
        <title>Complete genome sequence of Corynebacterium casei LMG S-19264T (=DSM 44701T), isolated from a smear-ripened cheese.</title>
        <authorList>
            <consortium name="US DOE Joint Genome Institute (JGI-PGF)"/>
            <person name="Walter F."/>
            <person name="Albersmeier A."/>
            <person name="Kalinowski J."/>
            <person name="Ruckert C."/>
        </authorList>
    </citation>
    <scope>NUCLEOTIDE SEQUENCE</scope>
    <source>
        <strain evidence="2">CGMCC 1.15178</strain>
    </source>
</reference>
<reference evidence="2" key="2">
    <citation type="submission" date="2020-09" db="EMBL/GenBank/DDBJ databases">
        <authorList>
            <person name="Sun Q."/>
            <person name="Zhou Y."/>
        </authorList>
    </citation>
    <scope>NUCLEOTIDE SEQUENCE</scope>
    <source>
        <strain evidence="2">CGMCC 1.15178</strain>
    </source>
</reference>
<dbReference type="EMBL" id="BMHP01000003">
    <property type="protein sequence ID" value="GGD85121.1"/>
    <property type="molecule type" value="Genomic_DNA"/>
</dbReference>
<dbReference type="AlphaFoldDB" id="A0A916ZAU8"/>
<gene>
    <name evidence="2" type="ORF">GCM10010911_49410</name>
</gene>
<keyword evidence="3" id="KW-1185">Reference proteome</keyword>
<evidence type="ECO:0000313" key="3">
    <source>
        <dbReference type="Proteomes" id="UP000612456"/>
    </source>
</evidence>